<accession>A0AAW4X4N6</accession>
<proteinExistence type="predicted"/>
<reference evidence="2" key="1">
    <citation type="submission" date="2021-10" db="EMBL/GenBank/DDBJ databases">
        <title>Evolutionary history and lifestyle of the vertebrate symbiont Limosilactobacillus reuteri.</title>
        <authorList>
            <person name="Zheng J."/>
            <person name="Li F."/>
            <person name="Gaenzle M."/>
            <person name="Walter J."/>
        </authorList>
    </citation>
    <scope>NUCLEOTIDE SEQUENCE</scope>
    <source>
        <strain evidence="2">GQ_1_3_1</strain>
    </source>
</reference>
<feature type="transmembrane region" description="Helical" evidence="1">
    <location>
        <begin position="34"/>
        <end position="52"/>
    </location>
</feature>
<evidence type="ECO:0008006" key="4">
    <source>
        <dbReference type="Google" id="ProtNLM"/>
    </source>
</evidence>
<protein>
    <recommendedName>
        <fullName evidence="4">LemA family protein</fullName>
    </recommendedName>
</protein>
<organism evidence="2 3">
    <name type="scientific">Limosilactobacillus reuteri</name>
    <name type="common">Lactobacillus reuteri</name>
    <dbReference type="NCBI Taxonomy" id="1598"/>
    <lineage>
        <taxon>Bacteria</taxon>
        <taxon>Bacillati</taxon>
        <taxon>Bacillota</taxon>
        <taxon>Bacilli</taxon>
        <taxon>Lactobacillales</taxon>
        <taxon>Lactobacillaceae</taxon>
        <taxon>Limosilactobacillus</taxon>
    </lineage>
</organism>
<dbReference type="AlphaFoldDB" id="A0AAW4X4N6"/>
<keyword evidence="1" id="KW-1133">Transmembrane helix</keyword>
<keyword evidence="1" id="KW-0812">Transmembrane</keyword>
<comment type="caution">
    <text evidence="2">The sequence shown here is derived from an EMBL/GenBank/DDBJ whole genome shotgun (WGS) entry which is preliminary data.</text>
</comment>
<dbReference type="RefSeq" id="WP_085719847.1">
    <property type="nucleotide sequence ID" value="NZ_JACJKI010000110.1"/>
</dbReference>
<gene>
    <name evidence="2" type="ORF">LMB76_03925</name>
</gene>
<feature type="transmembrane region" description="Helical" evidence="1">
    <location>
        <begin position="67"/>
        <end position="85"/>
    </location>
</feature>
<sequence>MEQEKVTRKLFSCAKIKTSQYKEEGNNKNNIEKIITIIFFIVVLLTIIFYRYKSILNIFFDKNGDFQWVGVTSIVAILTFGYSIYSTNKKNKYDIISKERIRWINDVKQQIAELLVLMNKYDNIVRKCSAEGRLQLSTNTPKQLKIRNKYHKEANLLMEDISFKINILLLSFADNPDNEQIISCIKDASNWVDSFCMYWNWCPNPFVDVTFLYDNVPIQNLMIVSRDYLNREWHKAQKGK</sequence>
<evidence type="ECO:0000313" key="2">
    <source>
        <dbReference type="EMBL" id="MCC4477367.1"/>
    </source>
</evidence>
<dbReference type="EMBL" id="JAJGWB010000114">
    <property type="protein sequence ID" value="MCC4477367.1"/>
    <property type="molecule type" value="Genomic_DNA"/>
</dbReference>
<dbReference type="Proteomes" id="UP001198026">
    <property type="component" value="Unassembled WGS sequence"/>
</dbReference>
<evidence type="ECO:0000313" key="3">
    <source>
        <dbReference type="Proteomes" id="UP001198026"/>
    </source>
</evidence>
<name>A0AAW4X4N6_LIMRT</name>
<keyword evidence="1" id="KW-0472">Membrane</keyword>
<evidence type="ECO:0000256" key="1">
    <source>
        <dbReference type="SAM" id="Phobius"/>
    </source>
</evidence>